<gene>
    <name evidence="9" type="primary">pxl1</name>
    <name evidence="8" type="ORF">SJAG_02831</name>
</gene>
<dbReference type="STRING" id="402676.B6K1A6"/>
<dbReference type="GO" id="GO:0003712">
    <property type="term" value="F:transcription coregulator activity"/>
    <property type="evidence" value="ECO:0000318"/>
    <property type="project" value="GO_Central"/>
</dbReference>
<dbReference type="InterPro" id="IPR001781">
    <property type="entry name" value="Znf_LIM"/>
</dbReference>
<evidence type="ECO:0000256" key="3">
    <source>
        <dbReference type="ARBA" id="ARBA00022833"/>
    </source>
</evidence>
<proteinExistence type="predicted"/>
<dbReference type="CDD" id="cd08368">
    <property type="entry name" value="LIM"/>
    <property type="match status" value="2"/>
</dbReference>
<dbReference type="SMART" id="SM00132">
    <property type="entry name" value="LIM"/>
    <property type="match status" value="3"/>
</dbReference>
<dbReference type="PANTHER" id="PTHR24205">
    <property type="entry name" value="FOUR AND A HALF LIM DOMAINS PROTEIN"/>
    <property type="match status" value="1"/>
</dbReference>
<evidence type="ECO:0000313" key="9">
    <source>
        <dbReference type="JaponicusDB" id="SJAG_02831"/>
    </source>
</evidence>
<feature type="region of interest" description="Disordered" evidence="6">
    <location>
        <begin position="1"/>
        <end position="40"/>
    </location>
</feature>
<dbReference type="PANTHER" id="PTHR24205:SF16">
    <property type="entry name" value="GH01042P-RELATED"/>
    <property type="match status" value="1"/>
</dbReference>
<name>B6K1A6_SCHJY</name>
<dbReference type="HOGENOM" id="CLU_642755_0_0_1"/>
<evidence type="ECO:0000256" key="4">
    <source>
        <dbReference type="ARBA" id="ARBA00023038"/>
    </source>
</evidence>
<protein>
    <submittedName>
        <fullName evidence="8">Paxillin-like protein Pxl1</fullName>
    </submittedName>
</protein>
<evidence type="ECO:0000256" key="2">
    <source>
        <dbReference type="ARBA" id="ARBA00022737"/>
    </source>
</evidence>
<keyword evidence="4 5" id="KW-0440">LIM domain</keyword>
<dbReference type="GO" id="GO:0030695">
    <property type="term" value="F:GTPase regulator activity"/>
    <property type="evidence" value="ECO:0007669"/>
    <property type="project" value="UniProtKB-ARBA"/>
</dbReference>
<accession>B6K1A6</accession>
<dbReference type="AlphaFoldDB" id="B6K1A6"/>
<feature type="compositionally biased region" description="Low complexity" evidence="6">
    <location>
        <begin position="69"/>
        <end position="83"/>
    </location>
</feature>
<keyword evidence="2" id="KW-0677">Repeat</keyword>
<dbReference type="GO" id="GO:0031097">
    <property type="term" value="C:medial cortex"/>
    <property type="evidence" value="ECO:0007669"/>
    <property type="project" value="EnsemblFungi"/>
</dbReference>
<dbReference type="GO" id="GO:1903475">
    <property type="term" value="P:mitotic actomyosin contractile ring assembly"/>
    <property type="evidence" value="ECO:0007669"/>
    <property type="project" value="EnsemblFungi"/>
</dbReference>
<dbReference type="GO" id="GO:0046872">
    <property type="term" value="F:metal ion binding"/>
    <property type="evidence" value="ECO:0007669"/>
    <property type="project" value="UniProtKB-KW"/>
</dbReference>
<dbReference type="GO" id="GO:0005634">
    <property type="term" value="C:nucleus"/>
    <property type="evidence" value="ECO:0000318"/>
    <property type="project" value="GO_Central"/>
</dbReference>
<dbReference type="GO" id="GO:1990808">
    <property type="term" value="F:F-bar domain binding"/>
    <property type="evidence" value="ECO:0007669"/>
    <property type="project" value="EnsemblFungi"/>
</dbReference>
<keyword evidence="1 5" id="KW-0479">Metal-binding</keyword>
<evidence type="ECO:0000313" key="8">
    <source>
        <dbReference type="EMBL" id="EEB07727.2"/>
    </source>
</evidence>
<dbReference type="EMBL" id="KE651166">
    <property type="protein sequence ID" value="EEB07727.2"/>
    <property type="molecule type" value="Genomic_DNA"/>
</dbReference>
<dbReference type="PROSITE" id="PS00478">
    <property type="entry name" value="LIM_DOMAIN_1"/>
    <property type="match status" value="1"/>
</dbReference>
<sequence length="364" mass="40730">MEHSGLSFPRVRRLTGPRELHPHMKKPITPAPASPPETLAERTPVSFNSLDENVVPVAKVPSINVVADPPSHLSSRPSLSTPHGSRPLPSARQAVTVHRPQLPTPLPSSNTFDQSTFEHANDVHSLPSLPVAPAHSNHLHSTKISSHTPVNLNNYAQRCSSLYEPSIRSTTPSLLHRSSSQKLCYGCGQPLRAGRIITAANQKMHPECFQCATCSQCLEHVGFFFREGQFYCHLDYHEQFSPRCKYCQTPIEDRAVHINGDWFHENHHFCAGCSEVFQSNTPCLYRDDLYWCQNCYDSKYAVKCEKCRKPILGIGIRAMDGEYHDSCWACGACGNLLGKQGFFIIEDTPICRNCKAISVKFHLK</sequence>
<dbReference type="OrthoDB" id="15567at2759"/>
<dbReference type="VEuPathDB" id="FungiDB:SJAG_02831"/>
<dbReference type="Proteomes" id="UP000001744">
    <property type="component" value="Unassembled WGS sequence"/>
</dbReference>
<dbReference type="RefSeq" id="XP_002174020.2">
    <property type="nucleotide sequence ID" value="XM_002173984.2"/>
</dbReference>
<dbReference type="Gene3D" id="2.10.110.10">
    <property type="entry name" value="Cysteine Rich Protein"/>
    <property type="match status" value="3"/>
</dbReference>
<reference evidence="8 10" key="1">
    <citation type="journal article" date="2011" name="Science">
        <title>Comparative functional genomics of the fission yeasts.</title>
        <authorList>
            <person name="Rhind N."/>
            <person name="Chen Z."/>
            <person name="Yassour M."/>
            <person name="Thompson D.A."/>
            <person name="Haas B.J."/>
            <person name="Habib N."/>
            <person name="Wapinski I."/>
            <person name="Roy S."/>
            <person name="Lin M.F."/>
            <person name="Heiman D.I."/>
            <person name="Young S.K."/>
            <person name="Furuya K."/>
            <person name="Guo Y."/>
            <person name="Pidoux A."/>
            <person name="Chen H.M."/>
            <person name="Robbertse B."/>
            <person name="Goldberg J.M."/>
            <person name="Aoki K."/>
            <person name="Bayne E.H."/>
            <person name="Berlin A.M."/>
            <person name="Desjardins C.A."/>
            <person name="Dobbs E."/>
            <person name="Dukaj L."/>
            <person name="Fan L."/>
            <person name="FitzGerald M.G."/>
            <person name="French C."/>
            <person name="Gujja S."/>
            <person name="Hansen K."/>
            <person name="Keifenheim D."/>
            <person name="Levin J.Z."/>
            <person name="Mosher R.A."/>
            <person name="Mueller C.A."/>
            <person name="Pfiffner J."/>
            <person name="Priest M."/>
            <person name="Russ C."/>
            <person name="Smialowska A."/>
            <person name="Swoboda P."/>
            <person name="Sykes S.M."/>
            <person name="Vaughn M."/>
            <person name="Vengrova S."/>
            <person name="Yoder R."/>
            <person name="Zeng Q."/>
            <person name="Allshire R."/>
            <person name="Baulcombe D."/>
            <person name="Birren B.W."/>
            <person name="Brown W."/>
            <person name="Ekwall K."/>
            <person name="Kellis M."/>
            <person name="Leatherwood J."/>
            <person name="Levin H."/>
            <person name="Margalit H."/>
            <person name="Martienssen R."/>
            <person name="Nieduszynski C.A."/>
            <person name="Spatafora J.W."/>
            <person name="Friedman N."/>
            <person name="Dalgaard J.Z."/>
            <person name="Baumann P."/>
            <person name="Niki H."/>
            <person name="Regev A."/>
            <person name="Nusbaum C."/>
        </authorList>
    </citation>
    <scope>NUCLEOTIDE SEQUENCE [LARGE SCALE GENOMIC DNA]</scope>
    <source>
        <strain evidence="10">yFS275 / FY16936</strain>
    </source>
</reference>
<evidence type="ECO:0000313" key="10">
    <source>
        <dbReference type="Proteomes" id="UP000001744"/>
    </source>
</evidence>
<evidence type="ECO:0000256" key="1">
    <source>
        <dbReference type="ARBA" id="ARBA00022723"/>
    </source>
</evidence>
<keyword evidence="10" id="KW-1185">Reference proteome</keyword>
<dbReference type="Pfam" id="PF00412">
    <property type="entry name" value="LIM"/>
    <property type="match status" value="3"/>
</dbReference>
<keyword evidence="3 5" id="KW-0862">Zinc</keyword>
<evidence type="ECO:0000256" key="5">
    <source>
        <dbReference type="PROSITE-ProRule" id="PRU00125"/>
    </source>
</evidence>
<dbReference type="PROSITE" id="PS50023">
    <property type="entry name" value="LIM_DOMAIN_2"/>
    <property type="match status" value="2"/>
</dbReference>
<dbReference type="GO" id="GO:0030018">
    <property type="term" value="C:Z disc"/>
    <property type="evidence" value="ECO:0000318"/>
    <property type="project" value="GO_Central"/>
</dbReference>
<dbReference type="eggNOG" id="KOG1703">
    <property type="taxonomic scope" value="Eukaryota"/>
</dbReference>
<feature type="region of interest" description="Disordered" evidence="6">
    <location>
        <begin position="66"/>
        <end position="89"/>
    </location>
</feature>
<feature type="domain" description="LIM zinc-binding" evidence="7">
    <location>
        <begin position="302"/>
        <end position="361"/>
    </location>
</feature>
<dbReference type="GO" id="GO:0120105">
    <property type="term" value="C:mitotic actomyosin contractile ring, intermediate layer"/>
    <property type="evidence" value="ECO:0007669"/>
    <property type="project" value="EnsemblFungi"/>
</dbReference>
<dbReference type="OMA" id="FFAPNCA"/>
<evidence type="ECO:0000259" key="7">
    <source>
        <dbReference type="PROSITE" id="PS50023"/>
    </source>
</evidence>
<organism evidence="8 10">
    <name type="scientific">Schizosaccharomyces japonicus (strain yFS275 / FY16936)</name>
    <name type="common">Fission yeast</name>
    <dbReference type="NCBI Taxonomy" id="402676"/>
    <lineage>
        <taxon>Eukaryota</taxon>
        <taxon>Fungi</taxon>
        <taxon>Dikarya</taxon>
        <taxon>Ascomycota</taxon>
        <taxon>Taphrinomycotina</taxon>
        <taxon>Schizosaccharomycetes</taxon>
        <taxon>Schizosaccharomycetales</taxon>
        <taxon>Schizosaccharomycetaceae</taxon>
        <taxon>Schizosaccharomyces</taxon>
    </lineage>
</organism>
<evidence type="ECO:0000256" key="6">
    <source>
        <dbReference type="SAM" id="MobiDB-lite"/>
    </source>
</evidence>
<dbReference type="SUPFAM" id="SSF57716">
    <property type="entry name" value="Glucocorticoid receptor-like (DNA-binding domain)"/>
    <property type="match status" value="3"/>
</dbReference>
<feature type="domain" description="LIM zinc-binding" evidence="7">
    <location>
        <begin position="182"/>
        <end position="242"/>
    </location>
</feature>
<dbReference type="JaponicusDB" id="SJAG_02831">
    <property type="gene designation" value="pxl1"/>
</dbReference>
<dbReference type="GeneID" id="7049492"/>